<dbReference type="EMBL" id="KQ241828">
    <property type="protein sequence ID" value="KNC83515.1"/>
    <property type="molecule type" value="Genomic_DNA"/>
</dbReference>
<keyword evidence="4" id="KW-1185">Reference proteome</keyword>
<sequence>MIVPSSIMQSIVTIMAAVGCIQSFCHAQPTRQQRNTAVHYYSYRNIYHPQCMTRGTGEESNVVMVGECDEENTLYLRYNSDTKEVLTSTGECLLSPKADDVEGYKNIQLGECNGTKLQTWELHKPGDSEHHLRNRDNGLCADVKHQHWDTYIVLWKCKKSNSYKHSNQGWQAFGQLMSNGAVDYMPQERDGYVRTVERVA</sequence>
<dbReference type="InterPro" id="IPR035992">
    <property type="entry name" value="Ricin_B-like_lectins"/>
</dbReference>
<feature type="signal peptide" evidence="1">
    <location>
        <begin position="1"/>
        <end position="27"/>
    </location>
</feature>
<evidence type="ECO:0000313" key="4">
    <source>
        <dbReference type="Proteomes" id="UP000054560"/>
    </source>
</evidence>
<proteinExistence type="predicted"/>
<accession>A0A0L0G362</accession>
<organism evidence="3 4">
    <name type="scientific">Sphaeroforma arctica JP610</name>
    <dbReference type="NCBI Taxonomy" id="667725"/>
    <lineage>
        <taxon>Eukaryota</taxon>
        <taxon>Ichthyosporea</taxon>
        <taxon>Ichthyophonida</taxon>
        <taxon>Sphaeroforma</taxon>
    </lineage>
</organism>
<evidence type="ECO:0000256" key="1">
    <source>
        <dbReference type="SAM" id="SignalP"/>
    </source>
</evidence>
<dbReference type="Pfam" id="PF00652">
    <property type="entry name" value="Ricin_B_lectin"/>
    <property type="match status" value="1"/>
</dbReference>
<dbReference type="SUPFAM" id="SSF50370">
    <property type="entry name" value="Ricin B-like lectins"/>
    <property type="match status" value="1"/>
</dbReference>
<dbReference type="GeneID" id="25904750"/>
<dbReference type="InterPro" id="IPR000772">
    <property type="entry name" value="Ricin_B_lectin"/>
</dbReference>
<reference evidence="3 4" key="1">
    <citation type="submission" date="2011-02" db="EMBL/GenBank/DDBJ databases">
        <title>The Genome Sequence of Sphaeroforma arctica JP610.</title>
        <authorList>
            <consortium name="The Broad Institute Genome Sequencing Platform"/>
            <person name="Russ C."/>
            <person name="Cuomo C."/>
            <person name="Young S.K."/>
            <person name="Zeng Q."/>
            <person name="Gargeya S."/>
            <person name="Alvarado L."/>
            <person name="Berlin A."/>
            <person name="Chapman S.B."/>
            <person name="Chen Z."/>
            <person name="Freedman E."/>
            <person name="Gellesch M."/>
            <person name="Goldberg J."/>
            <person name="Griggs A."/>
            <person name="Gujja S."/>
            <person name="Heilman E."/>
            <person name="Heiman D."/>
            <person name="Howarth C."/>
            <person name="Mehta T."/>
            <person name="Neiman D."/>
            <person name="Pearson M."/>
            <person name="Roberts A."/>
            <person name="Saif S."/>
            <person name="Shea T."/>
            <person name="Shenoy N."/>
            <person name="Sisk P."/>
            <person name="Stolte C."/>
            <person name="Sykes S."/>
            <person name="White J."/>
            <person name="Yandava C."/>
            <person name="Burger G."/>
            <person name="Gray M.W."/>
            <person name="Holland P.W.H."/>
            <person name="King N."/>
            <person name="Lang F.B.F."/>
            <person name="Roger A.J."/>
            <person name="Ruiz-Trillo I."/>
            <person name="Haas B."/>
            <person name="Nusbaum C."/>
            <person name="Birren B."/>
        </authorList>
    </citation>
    <scope>NUCLEOTIDE SEQUENCE [LARGE SCALE GENOMIC DNA]</scope>
    <source>
        <strain evidence="3 4">JP610</strain>
    </source>
</reference>
<feature type="domain" description="Ricin B lectin" evidence="2">
    <location>
        <begin position="88"/>
        <end position="171"/>
    </location>
</feature>
<dbReference type="Proteomes" id="UP000054560">
    <property type="component" value="Unassembled WGS sequence"/>
</dbReference>
<dbReference type="RefSeq" id="XP_014157417.1">
    <property type="nucleotide sequence ID" value="XM_014301942.1"/>
</dbReference>
<evidence type="ECO:0000259" key="2">
    <source>
        <dbReference type="Pfam" id="PF00652"/>
    </source>
</evidence>
<dbReference type="PROSITE" id="PS50231">
    <property type="entry name" value="RICIN_B_LECTIN"/>
    <property type="match status" value="1"/>
</dbReference>
<dbReference type="Gene3D" id="2.80.10.50">
    <property type="match status" value="1"/>
</dbReference>
<name>A0A0L0G362_9EUKA</name>
<dbReference type="AlphaFoldDB" id="A0A0L0G362"/>
<gene>
    <name evidence="3" type="ORF">SARC_04246</name>
</gene>
<evidence type="ECO:0000313" key="3">
    <source>
        <dbReference type="EMBL" id="KNC83515.1"/>
    </source>
</evidence>
<feature type="chain" id="PRO_5005539167" description="Ricin B lectin domain-containing protein" evidence="1">
    <location>
        <begin position="28"/>
        <end position="200"/>
    </location>
</feature>
<protein>
    <recommendedName>
        <fullName evidence="2">Ricin B lectin domain-containing protein</fullName>
    </recommendedName>
</protein>
<dbReference type="CDD" id="cd00161">
    <property type="entry name" value="beta-trefoil_Ricin-like"/>
    <property type="match status" value="1"/>
</dbReference>
<keyword evidence="1" id="KW-0732">Signal</keyword>